<keyword evidence="2" id="KW-0238">DNA-binding</keyword>
<dbReference type="Gene3D" id="1.10.10.60">
    <property type="entry name" value="Homeodomain-like"/>
    <property type="match status" value="2"/>
</dbReference>
<organism evidence="7 8">
    <name type="scientific">Paenibacillus artemisiicola</name>
    <dbReference type="NCBI Taxonomy" id="1172618"/>
    <lineage>
        <taxon>Bacteria</taxon>
        <taxon>Bacillati</taxon>
        <taxon>Bacillota</taxon>
        <taxon>Bacilli</taxon>
        <taxon>Bacillales</taxon>
        <taxon>Paenibacillaceae</taxon>
        <taxon>Paenibacillus</taxon>
    </lineage>
</organism>
<evidence type="ECO:0000256" key="2">
    <source>
        <dbReference type="ARBA" id="ARBA00023125"/>
    </source>
</evidence>
<feature type="domain" description="Response regulatory" evidence="6">
    <location>
        <begin position="3"/>
        <end position="120"/>
    </location>
</feature>
<name>A0ABS3WDG4_9BACL</name>
<evidence type="ECO:0000256" key="1">
    <source>
        <dbReference type="ARBA" id="ARBA00023015"/>
    </source>
</evidence>
<dbReference type="InterPro" id="IPR018060">
    <property type="entry name" value="HTH_AraC"/>
</dbReference>
<dbReference type="SUPFAM" id="SSF46689">
    <property type="entry name" value="Homeodomain-like"/>
    <property type="match status" value="2"/>
</dbReference>
<dbReference type="InterPro" id="IPR018062">
    <property type="entry name" value="HTH_AraC-typ_CS"/>
</dbReference>
<dbReference type="Pfam" id="PF17853">
    <property type="entry name" value="GGDEF_2"/>
    <property type="match status" value="1"/>
</dbReference>
<dbReference type="EMBL" id="JAGGDJ010000017">
    <property type="protein sequence ID" value="MBO7746364.1"/>
    <property type="molecule type" value="Genomic_DNA"/>
</dbReference>
<sequence length="527" mass="58224">MITLLIVDDEPIERTALQRMIEEGFDDVEIVGQAANGREAIELAARLKPDVITMDIKMPGIGGLQVIERIRETDKDAAFIVVTAYDTFEFAQQALRMGVRDYLLKPSKTAVVLETIGKVAGDVKASRRERESRARDKERLRRMLPVVEADIVSQLLFDYAPSVHLNELIALLGEPEIGGGFVLNVLLLEGSAGDDAPAEPEELQARLAELLEASGVPGWIGRLSGKQLPLVAFKTPGASYRQTAVGLGRRLVQALRRGGGPEPFIGIGGPSAGLNELRRSYHEALLAAVDPSLPARFCLYEDLARHDAPSPGDRMPELEKAVLEDVRRGGWEAATAGAWRLVDLHESSGQPLGIAQQRIFEVLVIVARMLEEMGYEVGKPYYSRLASSFVQLKAETGALLGRMAETTALAAGEPEPGLVASMKKFIKDHASEDLSLERVAAAVDRNPFYVSKLFKSQFGMNYIDYLTECRMEAAKQLMRETDKSLKEITYDVGYRDPNYFSRVFKKIVGHSPTDYRKTLLRPADRNR</sequence>
<keyword evidence="3" id="KW-0804">Transcription</keyword>
<evidence type="ECO:0000256" key="4">
    <source>
        <dbReference type="PROSITE-ProRule" id="PRU00169"/>
    </source>
</evidence>
<dbReference type="SMART" id="SM00448">
    <property type="entry name" value="REC"/>
    <property type="match status" value="1"/>
</dbReference>
<dbReference type="InterPro" id="IPR011006">
    <property type="entry name" value="CheY-like_superfamily"/>
</dbReference>
<proteinExistence type="predicted"/>
<dbReference type="PANTHER" id="PTHR43280">
    <property type="entry name" value="ARAC-FAMILY TRANSCRIPTIONAL REGULATOR"/>
    <property type="match status" value="1"/>
</dbReference>
<evidence type="ECO:0000259" key="5">
    <source>
        <dbReference type="PROSITE" id="PS01124"/>
    </source>
</evidence>
<dbReference type="InterPro" id="IPR009057">
    <property type="entry name" value="Homeodomain-like_sf"/>
</dbReference>
<keyword evidence="4" id="KW-0597">Phosphoprotein</keyword>
<dbReference type="Proteomes" id="UP000670947">
    <property type="component" value="Unassembled WGS sequence"/>
</dbReference>
<keyword evidence="1" id="KW-0805">Transcription regulation</keyword>
<dbReference type="PANTHER" id="PTHR43280:SF2">
    <property type="entry name" value="HTH-TYPE TRANSCRIPTIONAL REGULATOR EXSA"/>
    <property type="match status" value="1"/>
</dbReference>
<dbReference type="Pfam" id="PF12833">
    <property type="entry name" value="HTH_18"/>
    <property type="match status" value="1"/>
</dbReference>
<evidence type="ECO:0000256" key="3">
    <source>
        <dbReference type="ARBA" id="ARBA00023163"/>
    </source>
</evidence>
<dbReference type="SMART" id="SM00342">
    <property type="entry name" value="HTH_ARAC"/>
    <property type="match status" value="1"/>
</dbReference>
<evidence type="ECO:0000313" key="8">
    <source>
        <dbReference type="Proteomes" id="UP000670947"/>
    </source>
</evidence>
<feature type="modified residue" description="4-aspartylphosphate" evidence="4">
    <location>
        <position position="55"/>
    </location>
</feature>
<keyword evidence="8" id="KW-1185">Reference proteome</keyword>
<evidence type="ECO:0000313" key="7">
    <source>
        <dbReference type="EMBL" id="MBO7746364.1"/>
    </source>
</evidence>
<dbReference type="InterPro" id="IPR001789">
    <property type="entry name" value="Sig_transdc_resp-reg_receiver"/>
</dbReference>
<accession>A0ABS3WDG4</accession>
<dbReference type="PROSITE" id="PS50110">
    <property type="entry name" value="RESPONSE_REGULATORY"/>
    <property type="match status" value="1"/>
</dbReference>
<dbReference type="PROSITE" id="PS00041">
    <property type="entry name" value="HTH_ARAC_FAMILY_1"/>
    <property type="match status" value="1"/>
</dbReference>
<dbReference type="PRINTS" id="PR00032">
    <property type="entry name" value="HTHARAC"/>
</dbReference>
<gene>
    <name evidence="7" type="ORF">I8J29_19310</name>
</gene>
<reference evidence="7 8" key="1">
    <citation type="submission" date="2021-03" db="EMBL/GenBank/DDBJ databases">
        <title>Paenibacillus artemisicola MWE-103 whole genome sequence.</title>
        <authorList>
            <person name="Ham Y.J."/>
        </authorList>
    </citation>
    <scope>NUCLEOTIDE SEQUENCE [LARGE SCALE GENOMIC DNA]</scope>
    <source>
        <strain evidence="7 8">MWE-103</strain>
    </source>
</reference>
<dbReference type="SUPFAM" id="SSF52172">
    <property type="entry name" value="CheY-like"/>
    <property type="match status" value="1"/>
</dbReference>
<dbReference type="Pfam" id="PF00072">
    <property type="entry name" value="Response_reg"/>
    <property type="match status" value="1"/>
</dbReference>
<feature type="domain" description="HTH araC/xylS-type" evidence="5">
    <location>
        <begin position="420"/>
        <end position="518"/>
    </location>
</feature>
<dbReference type="RefSeq" id="WP_208849148.1">
    <property type="nucleotide sequence ID" value="NZ_JAGGDJ010000017.1"/>
</dbReference>
<dbReference type="InterPro" id="IPR020449">
    <property type="entry name" value="Tscrpt_reg_AraC-type_HTH"/>
</dbReference>
<protein>
    <submittedName>
        <fullName evidence="7">Response regulator</fullName>
    </submittedName>
</protein>
<dbReference type="Gene3D" id="3.40.50.2300">
    <property type="match status" value="1"/>
</dbReference>
<comment type="caution">
    <text evidence="7">The sequence shown here is derived from an EMBL/GenBank/DDBJ whole genome shotgun (WGS) entry which is preliminary data.</text>
</comment>
<dbReference type="CDD" id="cd17536">
    <property type="entry name" value="REC_YesN-like"/>
    <property type="match status" value="1"/>
</dbReference>
<dbReference type="PROSITE" id="PS01124">
    <property type="entry name" value="HTH_ARAC_FAMILY_2"/>
    <property type="match status" value="1"/>
</dbReference>
<evidence type="ECO:0000259" key="6">
    <source>
        <dbReference type="PROSITE" id="PS50110"/>
    </source>
</evidence>
<dbReference type="InterPro" id="IPR041522">
    <property type="entry name" value="CdaR_GGDEF"/>
</dbReference>